<dbReference type="GO" id="GO:0051607">
    <property type="term" value="P:defense response to virus"/>
    <property type="evidence" value="ECO:0007669"/>
    <property type="project" value="UniProtKB-KW"/>
</dbReference>
<evidence type="ECO:0000256" key="7">
    <source>
        <dbReference type="ARBA" id="ARBA00023118"/>
    </source>
</evidence>
<dbReference type="InterPro" id="IPR005537">
    <property type="entry name" value="RAMP_III_fam"/>
</dbReference>
<keyword evidence="3" id="KW-0540">Nuclease</keyword>
<dbReference type="NCBIfam" id="TIGR02582">
    <property type="entry name" value="cas7_TM1809"/>
    <property type="match status" value="1"/>
</dbReference>
<feature type="domain" description="CRISPR type III-associated protein" evidence="9">
    <location>
        <begin position="16"/>
        <end position="213"/>
    </location>
</feature>
<dbReference type="InterPro" id="IPR052216">
    <property type="entry name" value="CRISPR_Csm3_endoribonuclease"/>
</dbReference>
<evidence type="ECO:0000256" key="3">
    <source>
        <dbReference type="ARBA" id="ARBA00022722"/>
    </source>
</evidence>
<dbReference type="EMBL" id="AP011782">
    <property type="protein sequence ID" value="BAL57702.1"/>
    <property type="molecule type" value="Genomic_DNA"/>
</dbReference>
<reference evidence="10" key="2">
    <citation type="journal article" date="2012" name="PLoS ONE">
        <title>A Deeply Branching Thermophilic Bacterium with an Ancient Acetyl-CoA Pathway Dominates a Subsurface Ecosystem.</title>
        <authorList>
            <person name="Takami H."/>
            <person name="Noguchi H."/>
            <person name="Takaki Y."/>
            <person name="Uchiyama I."/>
            <person name="Toyoda A."/>
            <person name="Nishi S."/>
            <person name="Chee G.-J."/>
            <person name="Arai W."/>
            <person name="Nunoura T."/>
            <person name="Itoh T."/>
            <person name="Hattori M."/>
            <person name="Takai K."/>
        </authorList>
    </citation>
    <scope>NUCLEOTIDE SEQUENCE</scope>
</reference>
<evidence type="ECO:0000256" key="2">
    <source>
        <dbReference type="ARBA" id="ARBA00022150"/>
    </source>
</evidence>
<keyword evidence="4" id="KW-0255">Endonuclease</keyword>
<evidence type="ECO:0000256" key="8">
    <source>
        <dbReference type="ARBA" id="ARBA00033183"/>
    </source>
</evidence>
<keyword evidence="7" id="KW-0051">Antiviral defense</keyword>
<dbReference type="GO" id="GO:0003723">
    <property type="term" value="F:RNA binding"/>
    <property type="evidence" value="ECO:0007669"/>
    <property type="project" value="UniProtKB-KW"/>
</dbReference>
<reference evidence="10" key="1">
    <citation type="journal article" date="2005" name="Environ. Microbiol.">
        <title>Genetic and functional properties of uncultivated thermophilic crenarchaeotes from a subsurface gold mine as revealed by analysis of genome fragments.</title>
        <authorList>
            <person name="Nunoura T."/>
            <person name="Hirayama H."/>
            <person name="Takami H."/>
            <person name="Oida H."/>
            <person name="Nishi S."/>
            <person name="Shimamura S."/>
            <person name="Suzuki Y."/>
            <person name="Inagaki F."/>
            <person name="Takai K."/>
            <person name="Nealson K.H."/>
            <person name="Horikoshi K."/>
        </authorList>
    </citation>
    <scope>NUCLEOTIDE SEQUENCE</scope>
</reference>
<gene>
    <name evidence="10" type="ORF">HGMM_F52A12C22</name>
</gene>
<keyword evidence="6" id="KW-0694">RNA-binding</keyword>
<comment type="similarity">
    <text evidence="1">Belongs to the CRISPR-associated Csm3 family.</text>
</comment>
<dbReference type="AlphaFoldDB" id="H5SNG6"/>
<organism evidence="10">
    <name type="scientific">uncultured Acetothermia bacterium</name>
    <dbReference type="NCBI Taxonomy" id="236499"/>
    <lineage>
        <taxon>Bacteria</taxon>
        <taxon>Candidatus Bipolaricaulota</taxon>
        <taxon>environmental samples</taxon>
    </lineage>
</organism>
<proteinExistence type="inferred from homology"/>
<name>H5SNG6_9BACT</name>
<evidence type="ECO:0000259" key="9">
    <source>
        <dbReference type="Pfam" id="PF03787"/>
    </source>
</evidence>
<dbReference type="Pfam" id="PF03787">
    <property type="entry name" value="RAMPs"/>
    <property type="match status" value="1"/>
</dbReference>
<evidence type="ECO:0000256" key="4">
    <source>
        <dbReference type="ARBA" id="ARBA00022759"/>
    </source>
</evidence>
<dbReference type="PANTHER" id="PTHR35579">
    <property type="entry name" value="CRISPR SYSTEM CMS ENDORIBONUCLEASE CSM3"/>
    <property type="match status" value="1"/>
</dbReference>
<evidence type="ECO:0000313" key="10">
    <source>
        <dbReference type="EMBL" id="BAL57702.1"/>
    </source>
</evidence>
<sequence>MDSIQLHGKVLVTGQIRAVTGLRIGGGSTGIEIGGVDNVVVRNPLTNEPYIPGSSLKGKMRSLLERHLNKPLTRRIKDVRIHECKRSGDYKACPVCCIFGVASDQEEYENEPTRLYARDVTLSPESRQRLSEIDTDLPLTEAKAEIAIDRITSAPSLRTVERVPAGAVFSPFEFVFNFYEQNDTELFMTFLQTLELLQDDYLGGGGSRGSGKIALENITIMLKSRKYYDGEEKESQTLLKDKSFEELKSHADDLKQQIHQKLFAG</sequence>
<dbReference type="GO" id="GO:0016787">
    <property type="term" value="F:hydrolase activity"/>
    <property type="evidence" value="ECO:0007669"/>
    <property type="project" value="UniProtKB-KW"/>
</dbReference>
<dbReference type="GO" id="GO:0004519">
    <property type="term" value="F:endonuclease activity"/>
    <property type="evidence" value="ECO:0007669"/>
    <property type="project" value="UniProtKB-KW"/>
</dbReference>
<keyword evidence="5" id="KW-0378">Hydrolase</keyword>
<accession>H5SNG6</accession>
<evidence type="ECO:0000256" key="6">
    <source>
        <dbReference type="ARBA" id="ARBA00022884"/>
    </source>
</evidence>
<evidence type="ECO:0000256" key="1">
    <source>
        <dbReference type="ARBA" id="ARBA00006342"/>
    </source>
</evidence>
<protein>
    <recommendedName>
        <fullName evidence="2">CRISPR system Cms endoribonuclease Csm3</fullName>
    </recommendedName>
    <alternativeName>
        <fullName evidence="8">CRISPR type III A-associated RAMP protein Csm3</fullName>
    </alternativeName>
</protein>
<evidence type="ECO:0000256" key="5">
    <source>
        <dbReference type="ARBA" id="ARBA00022801"/>
    </source>
</evidence>
<dbReference type="InterPro" id="IPR013412">
    <property type="entry name" value="CRISPR-assoc_RAMP_Csm3"/>
</dbReference>
<dbReference type="PANTHER" id="PTHR35579:SF3">
    <property type="entry name" value="CRISPR SYSTEM CMS ENDORIBONUCLEASE CSM3"/>
    <property type="match status" value="1"/>
</dbReference>